<feature type="region of interest" description="Disordered" evidence="1">
    <location>
        <begin position="247"/>
        <end position="277"/>
    </location>
</feature>
<dbReference type="InterPro" id="IPR015943">
    <property type="entry name" value="WD40/YVTN_repeat-like_dom_sf"/>
</dbReference>
<reference evidence="2" key="1">
    <citation type="submission" date="2022-10" db="EMBL/GenBank/DDBJ databases">
        <title>The complete genomes of actinobacterial strains from the NBC collection.</title>
        <authorList>
            <person name="Joergensen T.S."/>
            <person name="Alvarez Arevalo M."/>
            <person name="Sterndorff E.B."/>
            <person name="Faurdal D."/>
            <person name="Vuksanovic O."/>
            <person name="Mourched A.-S."/>
            <person name="Charusanti P."/>
            <person name="Shaw S."/>
            <person name="Blin K."/>
            <person name="Weber T."/>
        </authorList>
    </citation>
    <scope>NUCLEOTIDE SEQUENCE</scope>
    <source>
        <strain evidence="2">NBC 00180</strain>
    </source>
</reference>
<feature type="compositionally biased region" description="Basic and acidic residues" evidence="1">
    <location>
        <begin position="256"/>
        <end position="277"/>
    </location>
</feature>
<sequence length="277" mass="29515">MAAQPGRATEGGDSGEGGEAPPAPGTAPKPAAATRSRLLPTFLALLLAPPLLAIAHHARPAPYGDHLTVHAAAHARVGHATAPEQPQPPPTPLRRRGAAIEANHPVTGAPLWRYTREGRRPLTSLHARGEAITLWDDGMVTATDGRSVRWHRPLPAAGEWLPSHGGTGVLRALGRGMLAVVTPDRVAAYRIADGDLRWVLPAREGCAFEPARAVRHAKSLLLAQPCTHAAWTSQVIAVDDLGRIAPHRRPLGNEVGEERGEPRPEHVNPEKVVARPR</sequence>
<evidence type="ECO:0000256" key="1">
    <source>
        <dbReference type="SAM" id="MobiDB-lite"/>
    </source>
</evidence>
<protein>
    <submittedName>
        <fullName evidence="2">Uncharacterized protein</fullName>
    </submittedName>
</protein>
<feature type="region of interest" description="Disordered" evidence="1">
    <location>
        <begin position="1"/>
        <end position="32"/>
    </location>
</feature>
<gene>
    <name evidence="2" type="ORF">OG477_31560</name>
</gene>
<organism evidence="2">
    <name type="scientific">Streptomyces sp. NBC_00180</name>
    <dbReference type="NCBI Taxonomy" id="2903632"/>
    <lineage>
        <taxon>Bacteria</taxon>
        <taxon>Bacillati</taxon>
        <taxon>Actinomycetota</taxon>
        <taxon>Actinomycetes</taxon>
        <taxon>Kitasatosporales</taxon>
        <taxon>Streptomycetaceae</taxon>
        <taxon>Streptomyces</taxon>
    </lineage>
</organism>
<dbReference type="Gene3D" id="2.130.10.10">
    <property type="entry name" value="YVTN repeat-like/Quinoprotein amine dehydrogenase"/>
    <property type="match status" value="1"/>
</dbReference>
<evidence type="ECO:0000313" key="2">
    <source>
        <dbReference type="EMBL" id="WTP89622.1"/>
    </source>
</evidence>
<accession>A0AAU1I489</accession>
<dbReference type="AlphaFoldDB" id="A0AAU1I489"/>
<proteinExistence type="predicted"/>
<name>A0AAU1I489_9ACTN</name>
<dbReference type="EMBL" id="CP108140">
    <property type="protein sequence ID" value="WTP89622.1"/>
    <property type="molecule type" value="Genomic_DNA"/>
</dbReference>